<evidence type="ECO:0000313" key="2">
    <source>
        <dbReference type="Proteomes" id="UP000256326"/>
    </source>
</evidence>
<evidence type="ECO:0000313" key="1">
    <source>
        <dbReference type="EMBL" id="REC68606.1"/>
    </source>
</evidence>
<dbReference type="SUPFAM" id="SSF52833">
    <property type="entry name" value="Thioredoxin-like"/>
    <property type="match status" value="1"/>
</dbReference>
<comment type="caution">
    <text evidence="1">The sequence shown here is derived from an EMBL/GenBank/DDBJ whole genome shotgun (WGS) entry which is preliminary data.</text>
</comment>
<dbReference type="NCBIfam" id="TIGR04019">
    <property type="entry name" value="B_thiol_YtxJ"/>
    <property type="match status" value="1"/>
</dbReference>
<dbReference type="InterPro" id="IPR022551">
    <property type="entry name" value="BrxC"/>
</dbReference>
<accession>A0A3D9CS49</accession>
<name>A0A3D9CS49_9FLAO</name>
<dbReference type="AlphaFoldDB" id="A0A3D9CS49"/>
<dbReference type="OrthoDB" id="677051at2"/>
<sequence>MGFLDQFFGKKEEQDQTKSLWKKIESEKDLDSAVEKSSKQKVLIFKHSTRCFISKTVLKNFEKQMQASDKDYAYYFLDLLANRPISNEIESRFDVVHQSPQLIVLENGKAVKNASHQNIDLETV</sequence>
<dbReference type="RefSeq" id="WP_116036311.1">
    <property type="nucleotide sequence ID" value="NZ_JBHLVV010000083.1"/>
</dbReference>
<protein>
    <submittedName>
        <fullName evidence="1">Bacillithiol system redox-active protein YtxJ</fullName>
    </submittedName>
</protein>
<dbReference type="Pfam" id="PF11009">
    <property type="entry name" value="BrxC"/>
    <property type="match status" value="1"/>
</dbReference>
<dbReference type="InterPro" id="IPR036249">
    <property type="entry name" value="Thioredoxin-like_sf"/>
</dbReference>
<dbReference type="Gene3D" id="3.40.30.10">
    <property type="entry name" value="Glutaredoxin"/>
    <property type="match status" value="1"/>
</dbReference>
<dbReference type="Proteomes" id="UP000256326">
    <property type="component" value="Unassembled WGS sequence"/>
</dbReference>
<reference evidence="1 2" key="1">
    <citation type="journal article" date="2006" name="Int. J. Syst. Evol. Microbiol.">
        <title>Chryseobacterium hispanicum sp. nov., isolated from the drinking water distribution system of Sevilla, Spain.</title>
        <authorList>
            <person name="Gallego V."/>
            <person name="Garcia M.T."/>
            <person name="Ventosa A."/>
        </authorList>
    </citation>
    <scope>NUCLEOTIDE SEQUENCE [LARGE SCALE GENOMIC DNA]</scope>
    <source>
        <strain evidence="1 2">KCTC 22104</strain>
    </source>
</reference>
<proteinExistence type="predicted"/>
<dbReference type="EMBL" id="QNUG01000033">
    <property type="protein sequence ID" value="REC68606.1"/>
    <property type="molecule type" value="Genomic_DNA"/>
</dbReference>
<organism evidence="1 2">
    <name type="scientific">Epilithonimonas hispanica</name>
    <dbReference type="NCBI Taxonomy" id="358687"/>
    <lineage>
        <taxon>Bacteria</taxon>
        <taxon>Pseudomonadati</taxon>
        <taxon>Bacteroidota</taxon>
        <taxon>Flavobacteriia</taxon>
        <taxon>Flavobacteriales</taxon>
        <taxon>Weeksellaceae</taxon>
        <taxon>Chryseobacterium group</taxon>
        <taxon>Epilithonimonas</taxon>
    </lineage>
</organism>
<gene>
    <name evidence="1" type="primary">ytxJ</name>
    <name evidence="1" type="ORF">DRF58_13800</name>
</gene>
<keyword evidence="2" id="KW-1185">Reference proteome</keyword>